<dbReference type="AlphaFoldDB" id="A0A7X5N489"/>
<feature type="non-terminal residue" evidence="2">
    <location>
        <position position="106"/>
    </location>
</feature>
<evidence type="ECO:0000313" key="2">
    <source>
        <dbReference type="EMBL" id="NEL80634.1"/>
    </source>
</evidence>
<feature type="non-terminal residue" evidence="2">
    <location>
        <position position="1"/>
    </location>
</feature>
<dbReference type="PANTHER" id="PTHR30189">
    <property type="entry name" value="LPS-ASSEMBLY PROTEIN"/>
    <property type="match status" value="1"/>
</dbReference>
<evidence type="ECO:0000259" key="1">
    <source>
        <dbReference type="Pfam" id="PF04453"/>
    </source>
</evidence>
<sequence>WMYSWQHKQGLNDRLLAEVDYTDISDPYYFQDLKTDLGIETSSYVDQRGTLTWRGDSYTARLNAHAYELATITDVTPYDRLPQITLDGKLPFEPGGLNFTYGTELV</sequence>
<dbReference type="PANTHER" id="PTHR30189:SF1">
    <property type="entry name" value="LPS-ASSEMBLY PROTEIN LPTD"/>
    <property type="match status" value="1"/>
</dbReference>
<dbReference type="InterPro" id="IPR050218">
    <property type="entry name" value="LptD"/>
</dbReference>
<dbReference type="GO" id="GO:1990351">
    <property type="term" value="C:transporter complex"/>
    <property type="evidence" value="ECO:0007669"/>
    <property type="project" value="TreeGrafter"/>
</dbReference>
<comment type="caution">
    <text evidence="2">The sequence shown here is derived from an EMBL/GenBank/DDBJ whole genome shotgun (WGS) entry which is preliminary data.</text>
</comment>
<dbReference type="Proteomes" id="UP000471082">
    <property type="component" value="Unassembled WGS sequence"/>
</dbReference>
<dbReference type="Pfam" id="PF04453">
    <property type="entry name" value="LptD"/>
    <property type="match status" value="1"/>
</dbReference>
<dbReference type="GO" id="GO:0009279">
    <property type="term" value="C:cell outer membrane"/>
    <property type="evidence" value="ECO:0007669"/>
    <property type="project" value="TreeGrafter"/>
</dbReference>
<proteinExistence type="predicted"/>
<gene>
    <name evidence="2" type="ORF">G3W61_30790</name>
</gene>
<name>A0A7X5N489_XANPE</name>
<accession>A0A7X5N489</accession>
<dbReference type="EMBL" id="JAAGYU010001762">
    <property type="protein sequence ID" value="NEL80634.1"/>
    <property type="molecule type" value="Genomic_DNA"/>
</dbReference>
<evidence type="ECO:0000313" key="3">
    <source>
        <dbReference type="Proteomes" id="UP000471082"/>
    </source>
</evidence>
<dbReference type="InterPro" id="IPR007543">
    <property type="entry name" value="LptD_C"/>
</dbReference>
<feature type="domain" description="LptD C-terminal" evidence="1">
    <location>
        <begin position="1"/>
        <end position="104"/>
    </location>
</feature>
<reference evidence="2 3" key="1">
    <citation type="submission" date="2019-11" db="EMBL/GenBank/DDBJ databases">
        <title>Genome-resolved metagenomics to study the prevalence of co-infection and intraspecific heterogeneity among plant pathogen metapopulations.</title>
        <authorList>
            <person name="Newberry E."/>
            <person name="Bhandari R."/>
            <person name="Kemble J."/>
            <person name="Sikora E."/>
            <person name="Potnis N."/>
        </authorList>
    </citation>
    <scope>NUCLEOTIDE SEQUENCE [LARGE SCALE GENOMIC DNA]</scope>
    <source>
        <strain evidence="2">Xp_Tom_Tuscaloosa_18b</strain>
    </source>
</reference>
<dbReference type="GO" id="GO:0061024">
    <property type="term" value="P:membrane organization"/>
    <property type="evidence" value="ECO:0007669"/>
    <property type="project" value="InterPro"/>
</dbReference>
<protein>
    <submittedName>
        <fullName evidence="2">LPS-assembly protein LptD</fullName>
    </submittedName>
</protein>
<organism evidence="2 3">
    <name type="scientific">Xanthomonas perforans</name>
    <dbReference type="NCBI Taxonomy" id="442694"/>
    <lineage>
        <taxon>Bacteria</taxon>
        <taxon>Pseudomonadati</taxon>
        <taxon>Pseudomonadota</taxon>
        <taxon>Gammaproteobacteria</taxon>
        <taxon>Lysobacterales</taxon>
        <taxon>Lysobacteraceae</taxon>
        <taxon>Xanthomonas</taxon>
    </lineage>
</organism>